<dbReference type="Gene3D" id="1.10.10.60">
    <property type="entry name" value="Homeodomain-like"/>
    <property type="match status" value="1"/>
</dbReference>
<dbReference type="EMBL" id="JACHVQ010000001">
    <property type="protein sequence ID" value="MBB2890708.1"/>
    <property type="molecule type" value="Genomic_DNA"/>
</dbReference>
<evidence type="ECO:0000313" key="5">
    <source>
        <dbReference type="EMBL" id="MBB2890708.1"/>
    </source>
</evidence>
<dbReference type="PANTHER" id="PTHR11019">
    <property type="entry name" value="HTH-TYPE TRANSCRIPTIONAL REGULATOR NIMR"/>
    <property type="match status" value="1"/>
</dbReference>
<keyword evidence="2 5" id="KW-0238">DNA-binding</keyword>
<dbReference type="InterPro" id="IPR009057">
    <property type="entry name" value="Homeodomain-like_sf"/>
</dbReference>
<accession>A0A839MZ71</accession>
<dbReference type="InterPro" id="IPR018062">
    <property type="entry name" value="HTH_AraC-typ_CS"/>
</dbReference>
<evidence type="ECO:0000256" key="1">
    <source>
        <dbReference type="ARBA" id="ARBA00023015"/>
    </source>
</evidence>
<dbReference type="SMART" id="SM00342">
    <property type="entry name" value="HTH_ARAC"/>
    <property type="match status" value="1"/>
</dbReference>
<dbReference type="SUPFAM" id="SSF46689">
    <property type="entry name" value="Homeodomain-like"/>
    <property type="match status" value="2"/>
</dbReference>
<evidence type="ECO:0000256" key="3">
    <source>
        <dbReference type="ARBA" id="ARBA00023163"/>
    </source>
</evidence>
<dbReference type="PROSITE" id="PS01124">
    <property type="entry name" value="HTH_ARAC_FAMILY_2"/>
    <property type="match status" value="1"/>
</dbReference>
<evidence type="ECO:0000313" key="6">
    <source>
        <dbReference type="Proteomes" id="UP000559182"/>
    </source>
</evidence>
<dbReference type="GO" id="GO:0043565">
    <property type="term" value="F:sequence-specific DNA binding"/>
    <property type="evidence" value="ECO:0007669"/>
    <property type="project" value="InterPro"/>
</dbReference>
<keyword evidence="3" id="KW-0804">Transcription</keyword>
<organism evidence="5 6">
    <name type="scientific">Flexivirga oryzae</name>
    <dbReference type="NCBI Taxonomy" id="1794944"/>
    <lineage>
        <taxon>Bacteria</taxon>
        <taxon>Bacillati</taxon>
        <taxon>Actinomycetota</taxon>
        <taxon>Actinomycetes</taxon>
        <taxon>Micrococcales</taxon>
        <taxon>Dermacoccaceae</taxon>
        <taxon>Flexivirga</taxon>
    </lineage>
</organism>
<sequence>MDRTQPTWRVDRSCETGLAAGEALQPTRSSLWLLVRDGSVSLGRDEALLLGRGDAVYLHHALLHRVRAVSDSQLLVAELQARGNNAPDLIVVRGFAAKQSGVVALLAACPVHGELKIERPTVMRAYGELVGSAMLAEGERAADEHLPSTSIDPLVRAAAVAMAADPVHKWTLCELAARSHVGTTTLVDRFRRATGLAPMQLLRRLRVRRAMDELSGSDAAIGTIAWRSGYGSAEAFVRAFRAETGTTPGRWRQSARGTSRMAPNPAAAIAAATAPTAIAVQTSR</sequence>
<protein>
    <submittedName>
        <fullName evidence="5">AraC-like DNA-binding protein</fullName>
    </submittedName>
</protein>
<evidence type="ECO:0000256" key="2">
    <source>
        <dbReference type="ARBA" id="ARBA00023125"/>
    </source>
</evidence>
<reference evidence="5 6" key="1">
    <citation type="submission" date="2020-08" db="EMBL/GenBank/DDBJ databases">
        <title>Sequencing the genomes of 1000 actinobacteria strains.</title>
        <authorList>
            <person name="Klenk H.-P."/>
        </authorList>
    </citation>
    <scope>NUCLEOTIDE SEQUENCE [LARGE SCALE GENOMIC DNA]</scope>
    <source>
        <strain evidence="5 6">DSM 105369</strain>
    </source>
</reference>
<keyword evidence="1" id="KW-0805">Transcription regulation</keyword>
<dbReference type="Proteomes" id="UP000559182">
    <property type="component" value="Unassembled WGS sequence"/>
</dbReference>
<dbReference type="AlphaFoldDB" id="A0A839MZ71"/>
<keyword evidence="6" id="KW-1185">Reference proteome</keyword>
<name>A0A839MZ71_9MICO</name>
<gene>
    <name evidence="5" type="ORF">FHU39_000692</name>
</gene>
<evidence type="ECO:0000259" key="4">
    <source>
        <dbReference type="PROSITE" id="PS01124"/>
    </source>
</evidence>
<dbReference type="PROSITE" id="PS00041">
    <property type="entry name" value="HTH_ARAC_FAMILY_1"/>
    <property type="match status" value="1"/>
</dbReference>
<dbReference type="InterPro" id="IPR018060">
    <property type="entry name" value="HTH_AraC"/>
</dbReference>
<feature type="domain" description="HTH araC/xylS-type" evidence="4">
    <location>
        <begin position="156"/>
        <end position="254"/>
    </location>
</feature>
<dbReference type="PANTHER" id="PTHR11019:SF159">
    <property type="entry name" value="TRANSCRIPTIONAL REGULATOR-RELATED"/>
    <property type="match status" value="1"/>
</dbReference>
<dbReference type="RefSeq" id="WP_183318998.1">
    <property type="nucleotide sequence ID" value="NZ_JACHVQ010000001.1"/>
</dbReference>
<dbReference type="Pfam" id="PF12833">
    <property type="entry name" value="HTH_18"/>
    <property type="match status" value="1"/>
</dbReference>
<dbReference type="GO" id="GO:0003700">
    <property type="term" value="F:DNA-binding transcription factor activity"/>
    <property type="evidence" value="ECO:0007669"/>
    <property type="project" value="InterPro"/>
</dbReference>
<comment type="caution">
    <text evidence="5">The sequence shown here is derived from an EMBL/GenBank/DDBJ whole genome shotgun (WGS) entry which is preliminary data.</text>
</comment>
<proteinExistence type="predicted"/>